<evidence type="ECO:0000313" key="4">
    <source>
        <dbReference type="Proteomes" id="UP000647133"/>
    </source>
</evidence>
<keyword evidence="1" id="KW-1133">Transmembrane helix</keyword>
<dbReference type="EMBL" id="JACYTQ010000002">
    <property type="protein sequence ID" value="MBD8488330.1"/>
    <property type="molecule type" value="Genomic_DNA"/>
</dbReference>
<keyword evidence="4" id="KW-1185">Reference proteome</keyword>
<dbReference type="Pfam" id="PF22827">
    <property type="entry name" value="GldL_N"/>
    <property type="match status" value="1"/>
</dbReference>
<feature type="transmembrane region" description="Helical" evidence="1">
    <location>
        <begin position="44"/>
        <end position="63"/>
    </location>
</feature>
<name>A0ABR9AK94_9BACT</name>
<dbReference type="Proteomes" id="UP000647133">
    <property type="component" value="Unassembled WGS sequence"/>
</dbReference>
<keyword evidence="1" id="KW-0812">Transmembrane</keyword>
<reference evidence="3 4" key="1">
    <citation type="submission" date="2020-09" db="EMBL/GenBank/DDBJ databases">
        <title>Echinicola sp. CAU 1574 isolated from sand of Sido Beach.</title>
        <authorList>
            <person name="Kim W."/>
        </authorList>
    </citation>
    <scope>NUCLEOTIDE SEQUENCE [LARGE SCALE GENOMIC DNA]</scope>
    <source>
        <strain evidence="3 4">CAU 1574</strain>
    </source>
</reference>
<dbReference type="InterPro" id="IPR019852">
    <property type="entry name" value="Motility-assoc_prot_GldL"/>
</dbReference>
<accession>A0ABR9AK94</accession>
<dbReference type="InterPro" id="IPR055087">
    <property type="entry name" value="GldL-like_N"/>
</dbReference>
<feature type="transmembrane region" description="Helical" evidence="1">
    <location>
        <begin position="21"/>
        <end position="38"/>
    </location>
</feature>
<dbReference type="RefSeq" id="WP_192009208.1">
    <property type="nucleotide sequence ID" value="NZ_JACYTQ010000002.1"/>
</dbReference>
<protein>
    <submittedName>
        <fullName evidence="3">Gliding motility protein GldL</fullName>
    </submittedName>
</protein>
<evidence type="ECO:0000256" key="1">
    <source>
        <dbReference type="SAM" id="Phobius"/>
    </source>
</evidence>
<evidence type="ECO:0000259" key="2">
    <source>
        <dbReference type="Pfam" id="PF22827"/>
    </source>
</evidence>
<comment type="caution">
    <text evidence="3">The sequence shown here is derived from an EMBL/GenBank/DDBJ whole genome shotgun (WGS) entry which is preliminary data.</text>
</comment>
<sequence length="270" mass="29074">MSKNNENSFAHKFYGTIMPKIYGIGAAVVILGAMFKILDWPFASLMIGVGLSTEALIFFLSAFEPKAKEVDWSKVYPELADEAAPAKPRKAAVAAVASDNVSQKLDKMLEDGNIGSDLIENLGRGLQNLAKSTEKMGTVADAAVATSEYAENVKTASRTLVDINQSYSKTAAALTEMSSASQEAKEYRDQVVSVTQNLSALNAVYEMELQDANSHVKVLNKFYSNVTAAMEGLNEAGKETETFKAELAKLNKNVSSLNNIYGGMLTAMKG</sequence>
<keyword evidence="1" id="KW-0472">Membrane</keyword>
<proteinExistence type="predicted"/>
<feature type="domain" description="Gliding motility protein GldL-like N-terminal" evidence="2">
    <location>
        <begin position="21"/>
        <end position="82"/>
    </location>
</feature>
<gene>
    <name evidence="3" type="primary">gldL</name>
    <name evidence="3" type="ORF">IFO69_06185</name>
</gene>
<evidence type="ECO:0000313" key="3">
    <source>
        <dbReference type="EMBL" id="MBD8488330.1"/>
    </source>
</evidence>
<organism evidence="3 4">
    <name type="scientific">Echinicola arenosa</name>
    <dbReference type="NCBI Taxonomy" id="2774144"/>
    <lineage>
        <taxon>Bacteria</taxon>
        <taxon>Pseudomonadati</taxon>
        <taxon>Bacteroidota</taxon>
        <taxon>Cytophagia</taxon>
        <taxon>Cytophagales</taxon>
        <taxon>Cyclobacteriaceae</taxon>
        <taxon>Echinicola</taxon>
    </lineage>
</organism>
<dbReference type="Gene3D" id="1.20.920.20">
    <property type="match status" value="1"/>
</dbReference>
<dbReference type="NCBIfam" id="TIGR03513">
    <property type="entry name" value="GldL_gliding"/>
    <property type="match status" value="1"/>
</dbReference>